<dbReference type="AlphaFoldDB" id="A0A1J0A8V5"/>
<evidence type="ECO:0000256" key="2">
    <source>
        <dbReference type="SAM" id="SignalP"/>
    </source>
</evidence>
<reference evidence="4 5" key="1">
    <citation type="submission" date="2016-10" db="EMBL/GenBank/DDBJ databases">
        <title>Description of Gloeomargarita lithophora gen. nov., sp. nov., a thylakoid-bearing basal-branching cyanobacterium with intracellular carbonates, and proposal for Gloeomargaritales ord. nov.</title>
        <authorList>
            <person name="Moreira D."/>
            <person name="Tavera R."/>
            <person name="Benzerara K."/>
            <person name="Skouri-Panet F."/>
            <person name="Couradeau E."/>
            <person name="Gerard E."/>
            <person name="Loussert C."/>
            <person name="Novelo E."/>
            <person name="Zivanovic Y."/>
            <person name="Lopez-Garcia P."/>
        </authorList>
    </citation>
    <scope>NUCLEOTIDE SEQUENCE [LARGE SCALE GENOMIC DNA]</scope>
    <source>
        <strain evidence="4 5">D10</strain>
    </source>
</reference>
<feature type="domain" description="TPM" evidence="3">
    <location>
        <begin position="36"/>
        <end position="124"/>
    </location>
</feature>
<dbReference type="Pfam" id="PF04536">
    <property type="entry name" value="TPM_phosphatase"/>
    <property type="match status" value="1"/>
</dbReference>
<accession>A0A1J0A8V5</accession>
<name>A0A1J0A8V5_9CYAN</name>
<feature type="transmembrane region" description="Helical" evidence="1">
    <location>
        <begin position="229"/>
        <end position="249"/>
    </location>
</feature>
<dbReference type="EMBL" id="CP017675">
    <property type="protein sequence ID" value="APB32358.1"/>
    <property type="molecule type" value="Genomic_DNA"/>
</dbReference>
<evidence type="ECO:0000256" key="1">
    <source>
        <dbReference type="SAM" id="Phobius"/>
    </source>
</evidence>
<evidence type="ECO:0000313" key="4">
    <source>
        <dbReference type="EMBL" id="APB32358.1"/>
    </source>
</evidence>
<evidence type="ECO:0000259" key="3">
    <source>
        <dbReference type="Pfam" id="PF04536"/>
    </source>
</evidence>
<dbReference type="KEGG" id="glt:GlitD10_0057"/>
<protein>
    <recommendedName>
        <fullName evidence="3">TPM domain-containing protein</fullName>
    </recommendedName>
</protein>
<dbReference type="PANTHER" id="PTHR35514:SF1">
    <property type="entry name" value="THYLAKOID LUMENAL 15.0 KDA PROTEIN 2, CHLOROPLASTIC"/>
    <property type="match status" value="1"/>
</dbReference>
<keyword evidence="5" id="KW-1185">Reference proteome</keyword>
<keyword evidence="1" id="KW-1133">Transmembrane helix</keyword>
<dbReference type="OrthoDB" id="447331at2"/>
<organism evidence="4 5">
    <name type="scientific">Gloeomargarita lithophora Alchichica-D10</name>
    <dbReference type="NCBI Taxonomy" id="1188229"/>
    <lineage>
        <taxon>Bacteria</taxon>
        <taxon>Bacillati</taxon>
        <taxon>Cyanobacteriota</taxon>
        <taxon>Cyanophyceae</taxon>
        <taxon>Gloeomargaritales</taxon>
        <taxon>Gloeomargaritaceae</taxon>
        <taxon>Gloeomargarita</taxon>
    </lineage>
</organism>
<keyword evidence="1" id="KW-0812">Transmembrane</keyword>
<feature type="chain" id="PRO_5009608686" description="TPM domain-containing protein" evidence="2">
    <location>
        <begin position="21"/>
        <end position="257"/>
    </location>
</feature>
<keyword evidence="1" id="KW-0472">Membrane</keyword>
<sequence>MGLFLLVVLGLGLGVSPAMAYDNPDLLPSQPTPIIDLNRSLTAVQELTLGQELEQFEREQGWKLRVVTQYDRTPGKAVKEFWGLDEHSVLLVADPRGGNLLSFNVGDAVYAKMPRLFWIELQARFGNLFYVREHGEDQAIIEALHSVETCLVREQGCKVVPGLPQEQWLLTLITSLVGGVICGFAAQPRREGQGIAWQWVLIFSPLWGMLFISFGLGPVVTRTSDWLPVVRNVAGFAIGALVAYLSPVFGEPSPSKT</sequence>
<proteinExistence type="predicted"/>
<dbReference type="STRING" id="1188229.GlitD10_0057"/>
<gene>
    <name evidence="4" type="ORF">GlitD10_0057</name>
</gene>
<feature type="transmembrane region" description="Helical" evidence="1">
    <location>
        <begin position="198"/>
        <end position="217"/>
    </location>
</feature>
<feature type="transmembrane region" description="Helical" evidence="1">
    <location>
        <begin position="168"/>
        <end position="186"/>
    </location>
</feature>
<dbReference type="Proteomes" id="UP000180235">
    <property type="component" value="Chromosome"/>
</dbReference>
<keyword evidence="2" id="KW-0732">Signal</keyword>
<feature type="signal peptide" evidence="2">
    <location>
        <begin position="1"/>
        <end position="20"/>
    </location>
</feature>
<dbReference type="RefSeq" id="WP_084111386.1">
    <property type="nucleotide sequence ID" value="NZ_CP017675.1"/>
</dbReference>
<dbReference type="InterPro" id="IPR007621">
    <property type="entry name" value="TPM_dom"/>
</dbReference>
<dbReference type="PANTHER" id="PTHR35514">
    <property type="entry name" value="THYLAKOID LUMENAL 15.0 KDA PROTEIN 2, CHLOROPLASTIC"/>
    <property type="match status" value="1"/>
</dbReference>
<evidence type="ECO:0000313" key="5">
    <source>
        <dbReference type="Proteomes" id="UP000180235"/>
    </source>
</evidence>